<evidence type="ECO:0000256" key="2">
    <source>
        <dbReference type="ARBA" id="ARBA00007783"/>
    </source>
</evidence>
<feature type="transmembrane region" description="Helical" evidence="8">
    <location>
        <begin position="120"/>
        <end position="145"/>
    </location>
</feature>
<reference evidence="11" key="1">
    <citation type="submission" date="2009-10" db="EMBL/GenBank/DDBJ databases">
        <title>The complete chromosome of Gordonia bronchialis DSM 43247.</title>
        <authorList>
            <consortium name="US DOE Joint Genome Institute (JGI-PGF)"/>
            <person name="Lucas S."/>
            <person name="Copeland A."/>
            <person name="Lapidus A."/>
            <person name="Glavina del Rio T."/>
            <person name="Dalin E."/>
            <person name="Tice H."/>
            <person name="Bruce D."/>
            <person name="Goodwin L."/>
            <person name="Pitluck S."/>
            <person name="Kyrpides N."/>
            <person name="Mavromatis K."/>
            <person name="Ivanova N."/>
            <person name="Ovchinnikova G."/>
            <person name="Saunders E."/>
            <person name="Brettin T."/>
            <person name="Detter J.C."/>
            <person name="Han C."/>
            <person name="Larimer F."/>
            <person name="Land M."/>
            <person name="Hauser L."/>
            <person name="Markowitz V."/>
            <person name="Cheng J.-F."/>
            <person name="Hugenholtz P."/>
            <person name="Woyke T."/>
            <person name="Wu D."/>
            <person name="Jando M."/>
            <person name="Schneider S."/>
            <person name="Goeker M."/>
            <person name="Klenk H.-P."/>
            <person name="Eisen J.A."/>
        </authorList>
    </citation>
    <scope>NUCLEOTIDE SEQUENCE [LARGE SCALE GENOMIC DNA]</scope>
    <source>
        <strain evidence="11">ATCC 25592 / DSM 43247 / BCRC 13721 / JCM 3198 / KCTC 3076 / NBRC 16047 / NCTC 10667</strain>
    </source>
</reference>
<protein>
    <submittedName>
        <fullName evidence="10">ABC-2 type transporter</fullName>
    </submittedName>
</protein>
<dbReference type="Pfam" id="PF12698">
    <property type="entry name" value="ABC2_membrane_3"/>
    <property type="match status" value="1"/>
</dbReference>
<keyword evidence="11" id="KW-1185">Reference proteome</keyword>
<feature type="transmembrane region" description="Helical" evidence="8">
    <location>
        <begin position="242"/>
        <end position="264"/>
    </location>
</feature>
<accession>D0L292</accession>
<dbReference type="GO" id="GO:0140359">
    <property type="term" value="F:ABC-type transporter activity"/>
    <property type="evidence" value="ECO:0007669"/>
    <property type="project" value="InterPro"/>
</dbReference>
<dbReference type="InterPro" id="IPR051328">
    <property type="entry name" value="T7SS_ABC-Transporter"/>
</dbReference>
<dbReference type="eggNOG" id="COG0842">
    <property type="taxonomic scope" value="Bacteria"/>
</dbReference>
<keyword evidence="3" id="KW-1003">Cell membrane</keyword>
<dbReference type="AlphaFoldDB" id="D0L292"/>
<organism evidence="10 11">
    <name type="scientific">Gordonia bronchialis (strain ATCC 25592 / DSM 43247 / BCRC 13721 / JCM 3198 / KCTC 3076 / NBRC 16047 / NCTC 10667)</name>
    <name type="common">Rhodococcus bronchialis</name>
    <dbReference type="NCBI Taxonomy" id="526226"/>
    <lineage>
        <taxon>Bacteria</taxon>
        <taxon>Bacillati</taxon>
        <taxon>Actinomycetota</taxon>
        <taxon>Actinomycetes</taxon>
        <taxon>Mycobacteriales</taxon>
        <taxon>Gordoniaceae</taxon>
        <taxon>Gordonia</taxon>
    </lineage>
</organism>
<evidence type="ECO:0000256" key="8">
    <source>
        <dbReference type="SAM" id="Phobius"/>
    </source>
</evidence>
<keyword evidence="4 8" id="KW-0812">Transmembrane</keyword>
<dbReference type="InterPro" id="IPR013525">
    <property type="entry name" value="ABC2_TM"/>
</dbReference>
<evidence type="ECO:0000256" key="6">
    <source>
        <dbReference type="ARBA" id="ARBA00023136"/>
    </source>
</evidence>
<feature type="domain" description="ABC-2 type transporter transmembrane" evidence="9">
    <location>
        <begin position="71"/>
        <end position="264"/>
    </location>
</feature>
<evidence type="ECO:0000256" key="1">
    <source>
        <dbReference type="ARBA" id="ARBA00004651"/>
    </source>
</evidence>
<keyword evidence="5 8" id="KW-1133">Transmembrane helix</keyword>
<proteinExistence type="inferred from homology"/>
<keyword evidence="7" id="KW-0046">Antibiotic resistance</keyword>
<name>D0L292_GORB4</name>
<comment type="similarity">
    <text evidence="2">Belongs to the ABC-2 integral membrane protein family.</text>
</comment>
<dbReference type="PANTHER" id="PTHR43077">
    <property type="entry name" value="TRANSPORT PERMEASE YVFS-RELATED"/>
    <property type="match status" value="1"/>
</dbReference>
<gene>
    <name evidence="10" type="ordered locus">Gbro_0654</name>
</gene>
<dbReference type="STRING" id="526226.Gbro_0654"/>
<evidence type="ECO:0000313" key="11">
    <source>
        <dbReference type="Proteomes" id="UP000001219"/>
    </source>
</evidence>
<dbReference type="KEGG" id="gbr:Gbro_0654"/>
<evidence type="ECO:0000256" key="7">
    <source>
        <dbReference type="ARBA" id="ARBA00023251"/>
    </source>
</evidence>
<dbReference type="Proteomes" id="UP000001219">
    <property type="component" value="Chromosome"/>
</dbReference>
<dbReference type="GO" id="GO:0046677">
    <property type="term" value="P:response to antibiotic"/>
    <property type="evidence" value="ECO:0007669"/>
    <property type="project" value="UniProtKB-KW"/>
</dbReference>
<dbReference type="HOGENOM" id="CLU_039483_2_0_11"/>
<evidence type="ECO:0000259" key="9">
    <source>
        <dbReference type="Pfam" id="PF12698"/>
    </source>
</evidence>
<evidence type="ECO:0000256" key="4">
    <source>
        <dbReference type="ARBA" id="ARBA00022692"/>
    </source>
</evidence>
<evidence type="ECO:0000256" key="5">
    <source>
        <dbReference type="ARBA" id="ARBA00022989"/>
    </source>
</evidence>
<dbReference type="RefSeq" id="WP_012832566.1">
    <property type="nucleotide sequence ID" value="NC_013441.1"/>
</dbReference>
<feature type="transmembrane region" description="Helical" evidence="8">
    <location>
        <begin position="43"/>
        <end position="64"/>
    </location>
</feature>
<evidence type="ECO:0000256" key="3">
    <source>
        <dbReference type="ARBA" id="ARBA00022475"/>
    </source>
</evidence>
<dbReference type="PANTHER" id="PTHR43077:SF8">
    <property type="entry name" value="DOXORUBICIN RESISTANCE ABC TRANSPORTER PERMEASE PROTEIN DRRB"/>
    <property type="match status" value="1"/>
</dbReference>
<dbReference type="GO" id="GO:0043190">
    <property type="term" value="C:ATP-binding cassette (ABC) transporter complex"/>
    <property type="evidence" value="ECO:0007669"/>
    <property type="project" value="InterPro"/>
</dbReference>
<sequence length="270" mass="28600">MSTDALTDARSRATSPPRTAVPLWVAVPELAARGLKAAAREGYVISAIGSPIAFFVCFYVPLHARFDRTGVDYAQYLLPLIIMQAAIFVAIVSCEIAGTQAQSGVRDRLASLPIPRTAPLCSRMISALVRMAASIAAACLIAWAFGFGFRGSWWDTAGFVTIAIAFALALSLMTDALASVVDHPDSVAQMLMLPQLLLIMVSTGLVPAQQFPEWIQPVVRNSPVSVFADAMRELSVGADPDAAGVIGWAVGLLAVGVACSVLVARRQVTR</sequence>
<dbReference type="OrthoDB" id="8988363at2"/>
<dbReference type="InterPro" id="IPR000412">
    <property type="entry name" value="ABC_2_transport"/>
</dbReference>
<feature type="transmembrane region" description="Helical" evidence="8">
    <location>
        <begin position="76"/>
        <end position="99"/>
    </location>
</feature>
<evidence type="ECO:0000313" key="10">
    <source>
        <dbReference type="EMBL" id="ACY19979.1"/>
    </source>
</evidence>
<feature type="transmembrane region" description="Helical" evidence="8">
    <location>
        <begin position="190"/>
        <end position="208"/>
    </location>
</feature>
<dbReference type="EMBL" id="CP001802">
    <property type="protein sequence ID" value="ACY19979.1"/>
    <property type="molecule type" value="Genomic_DNA"/>
</dbReference>
<keyword evidence="6 8" id="KW-0472">Membrane</keyword>
<reference evidence="10 11" key="2">
    <citation type="journal article" date="2010" name="Stand. Genomic Sci.">
        <title>Complete genome sequence of Gordonia bronchialis type strain (3410).</title>
        <authorList>
            <person name="Ivanova N."/>
            <person name="Sikorski J."/>
            <person name="Jando M."/>
            <person name="Lapidus A."/>
            <person name="Nolan M."/>
            <person name="Lucas S."/>
            <person name="Del Rio T.G."/>
            <person name="Tice H."/>
            <person name="Copeland A."/>
            <person name="Cheng J.F."/>
            <person name="Chen F."/>
            <person name="Bruce D."/>
            <person name="Goodwin L."/>
            <person name="Pitluck S."/>
            <person name="Mavromatis K."/>
            <person name="Ovchinnikova G."/>
            <person name="Pati A."/>
            <person name="Chen A."/>
            <person name="Palaniappan K."/>
            <person name="Land M."/>
            <person name="Hauser L."/>
            <person name="Chang Y.J."/>
            <person name="Jeffries C.D."/>
            <person name="Chain P."/>
            <person name="Saunders E."/>
            <person name="Han C."/>
            <person name="Detter J.C."/>
            <person name="Brettin T."/>
            <person name="Rohde M."/>
            <person name="Goker M."/>
            <person name="Bristow J."/>
            <person name="Eisen J.A."/>
            <person name="Markowitz V."/>
            <person name="Hugenholtz P."/>
            <person name="Klenk H.P."/>
            <person name="Kyrpides N.C."/>
        </authorList>
    </citation>
    <scope>NUCLEOTIDE SEQUENCE [LARGE SCALE GENOMIC DNA]</scope>
    <source>
        <strain evidence="11">ATCC 25592 / DSM 43247 / BCRC 13721 / JCM 3198 / KCTC 3076 / NBRC 16047 / NCTC 10667</strain>
    </source>
</reference>
<dbReference type="PIRSF" id="PIRSF006648">
    <property type="entry name" value="DrrB"/>
    <property type="match status" value="1"/>
</dbReference>
<feature type="transmembrane region" description="Helical" evidence="8">
    <location>
        <begin position="157"/>
        <end position="178"/>
    </location>
</feature>
<comment type="subcellular location">
    <subcellularLocation>
        <location evidence="1">Cell membrane</location>
        <topology evidence="1">Multi-pass membrane protein</topology>
    </subcellularLocation>
</comment>